<dbReference type="SMART" id="SM00046">
    <property type="entry name" value="DAGKc"/>
    <property type="match status" value="1"/>
</dbReference>
<reference evidence="5 6" key="1">
    <citation type="submission" date="2017-06" db="EMBL/GenBank/DDBJ databases">
        <authorList>
            <person name="Kim H.J."/>
            <person name="Triplett B.A."/>
        </authorList>
    </citation>
    <scope>NUCLEOTIDE SEQUENCE [LARGE SCALE GENOMIC DNA]</scope>
    <source>
        <strain evidence="5 6">CGMCC 4.1858</strain>
    </source>
</reference>
<dbReference type="InterPro" id="IPR016064">
    <property type="entry name" value="NAD/diacylglycerol_kinase_sf"/>
</dbReference>
<keyword evidence="5" id="KW-0418">Kinase</keyword>
<feature type="domain" description="DAGKc" evidence="4">
    <location>
        <begin position="127"/>
        <end position="256"/>
    </location>
</feature>
<sequence length="450" mass="47134">MEPLSRRHVAQRWLARLALTAAGAAVALPLVVAGLRSIALVGAALGGTALTAAGAWWVLTRRGVVRALAVLLTAATPLVVLAYYDRANLLWVVVTSLGLWALAVAAGRSAVRATRAHEARLRERIAARPRRPFLIMNPRSGGGKVGEFGLKEKAEALGARVVLLDPDHPQDVAELARRAADEGADLLGVAGGDGTQALVAGVAAERGLPFLVICAGTRNHFAMDLGLDRADPAACLDALRDGVELRVDLGYVGDRPFVNNVSFGAYAAVVQSPAYRDDKVGTILELLPDLLTHRAGPRLTATAGDAVIDEPQAVLVSNNPYRTDDPAGLGRRDRLDTGLLGVLGVKVDNAAQAAGLLMGPRVASGLTVATAREVLTTADAAEIDAGVDGEALVLPTPVRCRVRPGALRVRVPRSRPGVPATGVRTDWRRLRKLALTMGRTAAGRPHRPGA</sequence>
<dbReference type="InterPro" id="IPR001206">
    <property type="entry name" value="Diacylglycerol_kinase_cat_dom"/>
</dbReference>
<accession>A0A239BMS0</accession>
<feature type="transmembrane region" description="Helical" evidence="3">
    <location>
        <begin position="64"/>
        <end position="84"/>
    </location>
</feature>
<evidence type="ECO:0000256" key="3">
    <source>
        <dbReference type="SAM" id="Phobius"/>
    </source>
</evidence>
<dbReference type="SUPFAM" id="SSF111331">
    <property type="entry name" value="NAD kinase/diacylglycerol kinase-like"/>
    <property type="match status" value="1"/>
</dbReference>
<proteinExistence type="inferred from homology"/>
<dbReference type="EMBL" id="FZOF01000003">
    <property type="protein sequence ID" value="SNS08373.1"/>
    <property type="molecule type" value="Genomic_DNA"/>
</dbReference>
<dbReference type="Pfam" id="PF00781">
    <property type="entry name" value="DAGK_cat"/>
    <property type="match status" value="1"/>
</dbReference>
<feature type="transmembrane region" description="Helical" evidence="3">
    <location>
        <begin position="38"/>
        <end position="59"/>
    </location>
</feature>
<dbReference type="Gene3D" id="2.60.200.40">
    <property type="match status" value="1"/>
</dbReference>
<dbReference type="GO" id="GO:0016301">
    <property type="term" value="F:kinase activity"/>
    <property type="evidence" value="ECO:0007669"/>
    <property type="project" value="UniProtKB-KW"/>
</dbReference>
<dbReference type="PROSITE" id="PS50146">
    <property type="entry name" value="DAGK"/>
    <property type="match status" value="1"/>
</dbReference>
<gene>
    <name evidence="5" type="ORF">SAMN05216252_10320</name>
</gene>
<dbReference type="InterPro" id="IPR017438">
    <property type="entry name" value="ATP-NAD_kinase_N"/>
</dbReference>
<keyword evidence="3" id="KW-0812">Transmembrane</keyword>
<feature type="transmembrane region" description="Helical" evidence="3">
    <location>
        <begin position="90"/>
        <end position="111"/>
    </location>
</feature>
<dbReference type="PANTHER" id="PTHR12358">
    <property type="entry name" value="SPHINGOSINE KINASE"/>
    <property type="match status" value="1"/>
</dbReference>
<dbReference type="InterPro" id="IPR050187">
    <property type="entry name" value="Lipid_Phosphate_FormReg"/>
</dbReference>
<keyword evidence="6" id="KW-1185">Reference proteome</keyword>
<dbReference type="Proteomes" id="UP000198280">
    <property type="component" value="Unassembled WGS sequence"/>
</dbReference>
<evidence type="ECO:0000256" key="1">
    <source>
        <dbReference type="ARBA" id="ARBA00001946"/>
    </source>
</evidence>
<evidence type="ECO:0000256" key="2">
    <source>
        <dbReference type="ARBA" id="ARBA00005983"/>
    </source>
</evidence>
<keyword evidence="3" id="KW-0472">Membrane</keyword>
<keyword evidence="3" id="KW-1133">Transmembrane helix</keyword>
<name>A0A239BMS0_9ACTN</name>
<evidence type="ECO:0000259" key="4">
    <source>
        <dbReference type="PROSITE" id="PS50146"/>
    </source>
</evidence>
<dbReference type="PANTHER" id="PTHR12358:SF54">
    <property type="entry name" value="SPHINGOSINE KINASE RELATED PROTEIN"/>
    <property type="match status" value="1"/>
</dbReference>
<dbReference type="AlphaFoldDB" id="A0A239BMS0"/>
<dbReference type="OrthoDB" id="3208200at2"/>
<feature type="transmembrane region" description="Helical" evidence="3">
    <location>
        <begin position="13"/>
        <end position="32"/>
    </location>
</feature>
<keyword evidence="5" id="KW-0808">Transferase</keyword>
<dbReference type="RefSeq" id="WP_089222738.1">
    <property type="nucleotide sequence ID" value="NZ_FZOF01000003.1"/>
</dbReference>
<evidence type="ECO:0000313" key="6">
    <source>
        <dbReference type="Proteomes" id="UP000198280"/>
    </source>
</evidence>
<organism evidence="5 6">
    <name type="scientific">Actinacidiphila glaucinigra</name>
    <dbReference type="NCBI Taxonomy" id="235986"/>
    <lineage>
        <taxon>Bacteria</taxon>
        <taxon>Bacillati</taxon>
        <taxon>Actinomycetota</taxon>
        <taxon>Actinomycetes</taxon>
        <taxon>Kitasatosporales</taxon>
        <taxon>Streptomycetaceae</taxon>
        <taxon>Actinacidiphila</taxon>
    </lineage>
</organism>
<evidence type="ECO:0000313" key="5">
    <source>
        <dbReference type="EMBL" id="SNS08373.1"/>
    </source>
</evidence>
<comment type="similarity">
    <text evidence="2">Belongs to the diacylglycerol/lipid kinase family.</text>
</comment>
<protein>
    <submittedName>
        <fullName evidence="5">Diacylglycerol kinase family enzyme</fullName>
    </submittedName>
</protein>
<comment type="cofactor">
    <cofactor evidence="1">
        <name>Mg(2+)</name>
        <dbReference type="ChEBI" id="CHEBI:18420"/>
    </cofactor>
</comment>
<dbReference type="Gene3D" id="3.40.50.10330">
    <property type="entry name" value="Probable inorganic polyphosphate/atp-NAD kinase, domain 1"/>
    <property type="match status" value="1"/>
</dbReference>